<accession>A0A929PWR2</accession>
<evidence type="ECO:0000256" key="6">
    <source>
        <dbReference type="ARBA" id="ARBA00059383"/>
    </source>
</evidence>
<dbReference type="EMBL" id="JADFFL010000003">
    <property type="protein sequence ID" value="MBE9662404.1"/>
    <property type="molecule type" value="Genomic_DNA"/>
</dbReference>
<proteinExistence type="inferred from homology"/>
<dbReference type="GO" id="GO:0008446">
    <property type="term" value="F:GDP-mannose 4,6-dehydratase activity"/>
    <property type="evidence" value="ECO:0007669"/>
    <property type="project" value="UniProtKB-UniRule"/>
</dbReference>
<protein>
    <recommendedName>
        <fullName evidence="4 7">GDP-mannose 4,6-dehydratase</fullName>
        <ecNumber evidence="4 7">4.2.1.47</ecNumber>
    </recommendedName>
    <alternativeName>
        <fullName evidence="7">GDP-D-mannose dehydratase</fullName>
    </alternativeName>
</protein>
<dbReference type="FunFam" id="3.40.50.720:FF:000924">
    <property type="entry name" value="GDP-mannose 4,6 dehydratase"/>
    <property type="match status" value="1"/>
</dbReference>
<keyword evidence="5 7" id="KW-0456">Lyase</keyword>
<keyword evidence="7" id="KW-0521">NADP</keyword>
<dbReference type="Pfam" id="PF16363">
    <property type="entry name" value="GDP_Man_Dehyd"/>
    <property type="match status" value="1"/>
</dbReference>
<feature type="domain" description="NAD(P)-binding" evidence="8">
    <location>
        <begin position="6"/>
        <end position="350"/>
    </location>
</feature>
<comment type="caution">
    <text evidence="9">The sequence shown here is derived from an EMBL/GenBank/DDBJ whole genome shotgun (WGS) entry which is preliminary data.</text>
</comment>
<dbReference type="RefSeq" id="WP_194111574.1">
    <property type="nucleotide sequence ID" value="NZ_JADFFL010000003.1"/>
</dbReference>
<evidence type="ECO:0000256" key="4">
    <source>
        <dbReference type="ARBA" id="ARBA00011989"/>
    </source>
</evidence>
<dbReference type="HAMAP" id="MF_00955">
    <property type="entry name" value="GDP_Man_dehydratase"/>
    <property type="match status" value="1"/>
</dbReference>
<evidence type="ECO:0000256" key="5">
    <source>
        <dbReference type="ARBA" id="ARBA00023239"/>
    </source>
</evidence>
<evidence type="ECO:0000313" key="10">
    <source>
        <dbReference type="Proteomes" id="UP000622475"/>
    </source>
</evidence>
<dbReference type="CDD" id="cd05260">
    <property type="entry name" value="GDP_MD_SDR_e"/>
    <property type="match status" value="1"/>
</dbReference>
<evidence type="ECO:0000313" key="9">
    <source>
        <dbReference type="EMBL" id="MBE9662404.1"/>
    </source>
</evidence>
<comment type="caution">
    <text evidence="7">Lacks conserved residue(s) required for the propagation of feature annotation.</text>
</comment>
<dbReference type="PANTHER" id="PTHR43715:SF1">
    <property type="entry name" value="GDP-MANNOSE 4,6 DEHYDRATASE"/>
    <property type="match status" value="1"/>
</dbReference>
<dbReference type="InterPro" id="IPR036291">
    <property type="entry name" value="NAD(P)-bd_dom_sf"/>
</dbReference>
<dbReference type="Proteomes" id="UP000622475">
    <property type="component" value="Unassembled WGS sequence"/>
</dbReference>
<dbReference type="PANTHER" id="PTHR43715">
    <property type="entry name" value="GDP-MANNOSE 4,6-DEHYDRATASE"/>
    <property type="match status" value="1"/>
</dbReference>
<dbReference type="NCBIfam" id="TIGR01472">
    <property type="entry name" value="gmd"/>
    <property type="match status" value="1"/>
</dbReference>
<dbReference type="InterPro" id="IPR016040">
    <property type="entry name" value="NAD(P)-bd_dom"/>
</dbReference>
<dbReference type="GO" id="GO:0042351">
    <property type="term" value="P:'de novo' GDP-L-fucose biosynthetic process"/>
    <property type="evidence" value="ECO:0007669"/>
    <property type="project" value="TreeGrafter"/>
</dbReference>
<gene>
    <name evidence="7 9" type="primary">gmd</name>
    <name evidence="9" type="ORF">IRJ16_10955</name>
</gene>
<dbReference type="AlphaFoldDB" id="A0A929PWR2"/>
<dbReference type="InterPro" id="IPR006368">
    <property type="entry name" value="GDP_Man_deHydtase"/>
</dbReference>
<evidence type="ECO:0000256" key="1">
    <source>
        <dbReference type="ARBA" id="ARBA00000188"/>
    </source>
</evidence>
<name>A0A929PWR2_9SPHI</name>
<comment type="cofactor">
    <cofactor evidence="2 7">
        <name>NADP(+)</name>
        <dbReference type="ChEBI" id="CHEBI:58349"/>
    </cofactor>
</comment>
<dbReference type="Gene3D" id="3.40.50.720">
    <property type="entry name" value="NAD(P)-binding Rossmann-like Domain"/>
    <property type="match status" value="1"/>
</dbReference>
<dbReference type="GO" id="GO:0070401">
    <property type="term" value="F:NADP+ binding"/>
    <property type="evidence" value="ECO:0007669"/>
    <property type="project" value="UniProtKB-UniRule"/>
</dbReference>
<evidence type="ECO:0000256" key="3">
    <source>
        <dbReference type="ARBA" id="ARBA00009263"/>
    </source>
</evidence>
<dbReference type="EC" id="4.2.1.47" evidence="4 7"/>
<evidence type="ECO:0000256" key="2">
    <source>
        <dbReference type="ARBA" id="ARBA00001937"/>
    </source>
</evidence>
<organism evidence="9 10">
    <name type="scientific">Mucilaginibacter myungsuensis</name>
    <dbReference type="NCBI Taxonomy" id="649104"/>
    <lineage>
        <taxon>Bacteria</taxon>
        <taxon>Pseudomonadati</taxon>
        <taxon>Bacteroidota</taxon>
        <taxon>Sphingobacteriia</taxon>
        <taxon>Sphingobacteriales</taxon>
        <taxon>Sphingobacteriaceae</taxon>
        <taxon>Mucilaginibacter</taxon>
    </lineage>
</organism>
<evidence type="ECO:0000256" key="7">
    <source>
        <dbReference type="HAMAP-Rule" id="MF_00955"/>
    </source>
</evidence>
<comment type="catalytic activity">
    <reaction evidence="1 7">
        <text>GDP-alpha-D-mannose = GDP-4-dehydro-alpha-D-rhamnose + H2O</text>
        <dbReference type="Rhea" id="RHEA:23820"/>
        <dbReference type="ChEBI" id="CHEBI:15377"/>
        <dbReference type="ChEBI" id="CHEBI:57527"/>
        <dbReference type="ChEBI" id="CHEBI:57964"/>
        <dbReference type="EC" id="4.2.1.47"/>
    </reaction>
</comment>
<dbReference type="SUPFAM" id="SSF51735">
    <property type="entry name" value="NAD(P)-binding Rossmann-fold domains"/>
    <property type="match status" value="1"/>
</dbReference>
<sequence length="376" mass="42723">MKKVALVTGVTGQDGSYLAELLLEKGYEVHGIKRRASSFNTKRIDHLYQDLHEGNVNFKLHYGDLTDSTNIIRIIQEVQPDEIYNLGAMSHVKVSFDSPEYVANVDGIGTLRILEAIRILGLEKKTRIYQASTSELYGGLPENKNEKGFYDENSPFYPRSPYGVAKIYGFWITKNYREAYGMYACNGVLFNHESPRRGETFVTRKITMATAAIALGKQECLYLGNLNAQRDWGHAKDYVEAMWRILQQDQPEDYVLAMGVTTYVRDFVRLAFAEVGIELTFEGTEENEIAKVAKCNDPSFQLEIGKVVVRVDPQYYRPTEVDLLIGDPTKSKTKLGWVPKYDLQGLVQEMVASDVELVRREKLLMDSGYVVSNQFD</sequence>
<reference evidence="9" key="1">
    <citation type="submission" date="2020-10" db="EMBL/GenBank/DDBJ databases">
        <title>Mucilaginibacter mali sp. nov., isolated from rhizosphere soil of apple orchard.</title>
        <authorList>
            <person name="Lee J.-S."/>
            <person name="Kim H.S."/>
            <person name="Kim J.-S."/>
        </authorList>
    </citation>
    <scope>NUCLEOTIDE SEQUENCE</scope>
    <source>
        <strain evidence="9">KCTC 22746</strain>
    </source>
</reference>
<comment type="similarity">
    <text evidence="3 7">Belongs to the NAD(P)-dependent epimerase/dehydratase family. GDP-mannose 4,6-dehydratase subfamily.</text>
</comment>
<evidence type="ECO:0000259" key="8">
    <source>
        <dbReference type="Pfam" id="PF16363"/>
    </source>
</evidence>
<keyword evidence="10" id="KW-1185">Reference proteome</keyword>
<dbReference type="Gene3D" id="3.90.25.10">
    <property type="entry name" value="UDP-galactose 4-epimerase, domain 1"/>
    <property type="match status" value="1"/>
</dbReference>
<comment type="function">
    <text evidence="6 7">Catalyzes the conversion of GDP-D-mannose to GDP-4-dehydro-6-deoxy-D-mannose.</text>
</comment>